<evidence type="ECO:0000256" key="1">
    <source>
        <dbReference type="SAM" id="MobiDB-lite"/>
    </source>
</evidence>
<comment type="caution">
    <text evidence="3">The sequence shown here is derived from an EMBL/GenBank/DDBJ whole genome shotgun (WGS) entry which is preliminary data.</text>
</comment>
<reference evidence="4" key="1">
    <citation type="journal article" date="2019" name="Int. J. Syst. Evol. Microbiol.">
        <title>The Global Catalogue of Microorganisms (GCM) 10K type strain sequencing project: providing services to taxonomists for standard genome sequencing and annotation.</title>
        <authorList>
            <consortium name="The Broad Institute Genomics Platform"/>
            <consortium name="The Broad Institute Genome Sequencing Center for Infectious Disease"/>
            <person name="Wu L."/>
            <person name="Ma J."/>
        </authorList>
    </citation>
    <scope>NUCLEOTIDE SEQUENCE [LARGE SCALE GENOMIC DNA]</scope>
    <source>
        <strain evidence="4">JCM 14307</strain>
    </source>
</reference>
<feature type="domain" description="Aminoglycoside phosphotransferase" evidence="2">
    <location>
        <begin position="15"/>
        <end position="226"/>
    </location>
</feature>
<dbReference type="RefSeq" id="WP_344165722.1">
    <property type="nucleotide sequence ID" value="NZ_BAAANF010000039.1"/>
</dbReference>
<name>A0ABP4VER9_9ACTN</name>
<evidence type="ECO:0000313" key="3">
    <source>
        <dbReference type="EMBL" id="GAA1721409.1"/>
    </source>
</evidence>
<accession>A0ABP4VER9</accession>
<protein>
    <recommendedName>
        <fullName evidence="2">Aminoglycoside phosphotransferase domain-containing protein</fullName>
    </recommendedName>
</protein>
<evidence type="ECO:0000259" key="2">
    <source>
        <dbReference type="Pfam" id="PF01636"/>
    </source>
</evidence>
<dbReference type="InterPro" id="IPR011009">
    <property type="entry name" value="Kinase-like_dom_sf"/>
</dbReference>
<sequence>MPWQPDSTWSPLTPGSGISNGGVWRTSDGLVVKRLLPGAENPAHYTYWRRQAEVAASRLLETTTGLRAPRCVRVEHDPDGITLWTEAIDGGAVEVIDAAAALGRFNANELKPADWFARQVLRDRLANDERRGGWVALESAAVVPEPVRRSGARLWSRRHAVLAELDRLPQTLVHGDFHPLNLLGRDGDVVIATDWEQFGIGPVGFDLGYLLLSTDHPLEKLVAAYRVGDAEVVRRGTVLTAAVTAVARAAWSLGQPEPGDHVERLVRLADVVAEAVEG</sequence>
<dbReference type="Pfam" id="PF01636">
    <property type="entry name" value="APH"/>
    <property type="match status" value="1"/>
</dbReference>
<evidence type="ECO:0000313" key="4">
    <source>
        <dbReference type="Proteomes" id="UP001500280"/>
    </source>
</evidence>
<dbReference type="EMBL" id="BAAANF010000039">
    <property type="protein sequence ID" value="GAA1721409.1"/>
    <property type="molecule type" value="Genomic_DNA"/>
</dbReference>
<gene>
    <name evidence="3" type="ORF">GCM10009745_82970</name>
</gene>
<dbReference type="InterPro" id="IPR002575">
    <property type="entry name" value="Aminoglycoside_PTrfase"/>
</dbReference>
<proteinExistence type="predicted"/>
<feature type="compositionally biased region" description="Polar residues" evidence="1">
    <location>
        <begin position="1"/>
        <end position="17"/>
    </location>
</feature>
<dbReference type="Gene3D" id="3.90.1200.10">
    <property type="match status" value="1"/>
</dbReference>
<feature type="region of interest" description="Disordered" evidence="1">
    <location>
        <begin position="1"/>
        <end position="20"/>
    </location>
</feature>
<dbReference type="SUPFAM" id="SSF56112">
    <property type="entry name" value="Protein kinase-like (PK-like)"/>
    <property type="match status" value="1"/>
</dbReference>
<organism evidence="3 4">
    <name type="scientific">Kribbella yunnanensis</name>
    <dbReference type="NCBI Taxonomy" id="190194"/>
    <lineage>
        <taxon>Bacteria</taxon>
        <taxon>Bacillati</taxon>
        <taxon>Actinomycetota</taxon>
        <taxon>Actinomycetes</taxon>
        <taxon>Propionibacteriales</taxon>
        <taxon>Kribbellaceae</taxon>
        <taxon>Kribbella</taxon>
    </lineage>
</organism>
<keyword evidence="4" id="KW-1185">Reference proteome</keyword>
<dbReference type="Proteomes" id="UP001500280">
    <property type="component" value="Unassembled WGS sequence"/>
</dbReference>